<protein>
    <submittedName>
        <fullName evidence="1">Uncharacterized protein</fullName>
    </submittedName>
</protein>
<organism evidence="1 2">
    <name type="scientific">Fasciola gigantica</name>
    <name type="common">Giant liver fluke</name>
    <dbReference type="NCBI Taxonomy" id="46835"/>
    <lineage>
        <taxon>Eukaryota</taxon>
        <taxon>Metazoa</taxon>
        <taxon>Spiralia</taxon>
        <taxon>Lophotrochozoa</taxon>
        <taxon>Platyhelminthes</taxon>
        <taxon>Trematoda</taxon>
        <taxon>Digenea</taxon>
        <taxon>Plagiorchiida</taxon>
        <taxon>Echinostomata</taxon>
        <taxon>Echinostomatoidea</taxon>
        <taxon>Fasciolidae</taxon>
        <taxon>Fasciola</taxon>
    </lineage>
</organism>
<evidence type="ECO:0000313" key="2">
    <source>
        <dbReference type="Proteomes" id="UP000316759"/>
    </source>
</evidence>
<accession>A0A504YUS9</accession>
<proteinExistence type="predicted"/>
<gene>
    <name evidence="1" type="ORF">FGIG_03878</name>
</gene>
<dbReference type="Proteomes" id="UP000316759">
    <property type="component" value="Unassembled WGS sequence"/>
</dbReference>
<dbReference type="OrthoDB" id="10693871at2759"/>
<name>A0A504YUS9_FASGI</name>
<reference evidence="1 2" key="1">
    <citation type="submission" date="2019-04" db="EMBL/GenBank/DDBJ databases">
        <title>Annotation for the trematode Fasciola gigantica.</title>
        <authorList>
            <person name="Choi Y.-J."/>
        </authorList>
    </citation>
    <scope>NUCLEOTIDE SEQUENCE [LARGE SCALE GENOMIC DNA]</scope>
    <source>
        <strain evidence="1">Uganda_cow_1</strain>
    </source>
</reference>
<comment type="caution">
    <text evidence="1">The sequence shown here is derived from an EMBL/GenBank/DDBJ whole genome shotgun (WGS) entry which is preliminary data.</text>
</comment>
<dbReference type="EMBL" id="SUNJ01005234">
    <property type="protein sequence ID" value="TPP63781.1"/>
    <property type="molecule type" value="Genomic_DNA"/>
</dbReference>
<keyword evidence="2" id="KW-1185">Reference proteome</keyword>
<dbReference type="AlphaFoldDB" id="A0A504YUS9"/>
<evidence type="ECO:0000313" key="1">
    <source>
        <dbReference type="EMBL" id="TPP63781.1"/>
    </source>
</evidence>
<sequence length="144" mass="16457">MTTLHNVVLQTLHRIEQRLEVEEYKFSLGSSNYVFSLSTLDEINDFDRGLYKKSNRNKVDALLACSIGDNVGNYIPSLMSKLPRQVMLEVNYAGAHGKFAFRRTALHDFPVGVSPMFFNLFDKRLGASTTSLQCKEKVQCWSYH</sequence>